<dbReference type="Pfam" id="PF07995">
    <property type="entry name" value="GSDH"/>
    <property type="match status" value="1"/>
</dbReference>
<dbReference type="EMBL" id="JAMRDG010000002">
    <property type="protein sequence ID" value="KAJ3687256.1"/>
    <property type="molecule type" value="Genomic_DNA"/>
</dbReference>
<evidence type="ECO:0000256" key="1">
    <source>
        <dbReference type="ARBA" id="ARBA00001931"/>
    </source>
</evidence>
<feature type="signal peptide" evidence="11">
    <location>
        <begin position="1"/>
        <end position="26"/>
    </location>
</feature>
<dbReference type="FunFam" id="2.120.10.30:FF:000067">
    <property type="entry name" value="HHIP-like 1"/>
    <property type="match status" value="1"/>
</dbReference>
<keyword evidence="4 11" id="KW-0732">Signal</keyword>
<proteinExistence type="inferred from homology"/>
<dbReference type="GO" id="GO:0005886">
    <property type="term" value="C:plasma membrane"/>
    <property type="evidence" value="ECO:0007669"/>
    <property type="project" value="UniProtKB-SubCell"/>
</dbReference>
<comment type="cofactor">
    <cofactor evidence="1">
        <name>pyrroloquinoline quinone</name>
        <dbReference type="ChEBI" id="CHEBI:58442"/>
    </cofactor>
</comment>
<comment type="caution">
    <text evidence="13">The sequence shown here is derived from an EMBL/GenBank/DDBJ whole genome shotgun (WGS) entry which is preliminary data.</text>
</comment>
<dbReference type="PANTHER" id="PTHR19328:SF13">
    <property type="entry name" value="HIPL1 PROTEIN"/>
    <property type="match status" value="1"/>
</dbReference>
<reference evidence="13 14" key="1">
    <citation type="journal article" date="2022" name="Cell">
        <title>Repeat-based holocentromeres influence genome architecture and karyotype evolution.</title>
        <authorList>
            <person name="Hofstatter P.G."/>
            <person name="Thangavel G."/>
            <person name="Lux T."/>
            <person name="Neumann P."/>
            <person name="Vondrak T."/>
            <person name="Novak P."/>
            <person name="Zhang M."/>
            <person name="Costa L."/>
            <person name="Castellani M."/>
            <person name="Scott A."/>
            <person name="Toegelov H."/>
            <person name="Fuchs J."/>
            <person name="Mata-Sucre Y."/>
            <person name="Dias Y."/>
            <person name="Vanzela A.L.L."/>
            <person name="Huettel B."/>
            <person name="Almeida C.C.S."/>
            <person name="Simkova H."/>
            <person name="Souza G."/>
            <person name="Pedrosa-Harand A."/>
            <person name="Macas J."/>
            <person name="Mayer K.F.X."/>
            <person name="Houben A."/>
            <person name="Marques A."/>
        </authorList>
    </citation>
    <scope>NUCLEOTIDE SEQUENCE [LARGE SCALE GENOMIC DNA]</scope>
    <source>
        <strain evidence="13">RhyTen1mFocal</strain>
    </source>
</reference>
<evidence type="ECO:0000259" key="12">
    <source>
        <dbReference type="Pfam" id="PF07995"/>
    </source>
</evidence>
<accession>A0AAD6EJZ4</accession>
<evidence type="ECO:0000313" key="13">
    <source>
        <dbReference type="EMBL" id="KAJ3687256.1"/>
    </source>
</evidence>
<evidence type="ECO:0000313" key="14">
    <source>
        <dbReference type="Proteomes" id="UP001210211"/>
    </source>
</evidence>
<comment type="subcellular location">
    <subcellularLocation>
        <location evidence="2">Cell membrane</location>
        <topology evidence="2">Lipid-anchor</topology>
    </subcellularLocation>
</comment>
<dbReference type="SUPFAM" id="SSF50952">
    <property type="entry name" value="Soluble quinoprotein glucose dehydrogenase"/>
    <property type="match status" value="1"/>
</dbReference>
<evidence type="ECO:0000256" key="8">
    <source>
        <dbReference type="ARBA" id="ARBA00023180"/>
    </source>
</evidence>
<evidence type="ECO:0000256" key="9">
    <source>
        <dbReference type="ARBA" id="ARBA00023288"/>
    </source>
</evidence>
<organism evidence="13 14">
    <name type="scientific">Rhynchospora tenuis</name>
    <dbReference type="NCBI Taxonomy" id="198213"/>
    <lineage>
        <taxon>Eukaryota</taxon>
        <taxon>Viridiplantae</taxon>
        <taxon>Streptophyta</taxon>
        <taxon>Embryophyta</taxon>
        <taxon>Tracheophyta</taxon>
        <taxon>Spermatophyta</taxon>
        <taxon>Magnoliopsida</taxon>
        <taxon>Liliopsida</taxon>
        <taxon>Poales</taxon>
        <taxon>Cyperaceae</taxon>
        <taxon>Cyperoideae</taxon>
        <taxon>Rhynchosporeae</taxon>
        <taxon>Rhynchospora</taxon>
    </lineage>
</organism>
<feature type="chain" id="PRO_5041913326" description="Glucose/Sorbosone dehydrogenase domain-containing protein" evidence="11">
    <location>
        <begin position="27"/>
        <end position="697"/>
    </location>
</feature>
<gene>
    <name evidence="13" type="ORF">LUZ61_016420</name>
</gene>
<comment type="similarity">
    <text evidence="10">Belongs to the PQQ oxidoreductase GdhB family.</text>
</comment>
<evidence type="ECO:0000256" key="2">
    <source>
        <dbReference type="ARBA" id="ARBA00004193"/>
    </source>
</evidence>
<name>A0AAD6EJZ4_9POAL</name>
<keyword evidence="14" id="KW-1185">Reference proteome</keyword>
<dbReference type="PANTHER" id="PTHR19328">
    <property type="entry name" value="HEDGEHOG-INTERACTING PROTEIN"/>
    <property type="match status" value="1"/>
</dbReference>
<evidence type="ECO:0000256" key="4">
    <source>
        <dbReference type="ARBA" id="ARBA00022729"/>
    </source>
</evidence>
<evidence type="ECO:0000256" key="3">
    <source>
        <dbReference type="ARBA" id="ARBA00022475"/>
    </source>
</evidence>
<dbReference type="InterPro" id="IPR011042">
    <property type="entry name" value="6-blade_b-propeller_TolB-like"/>
</dbReference>
<dbReference type="AlphaFoldDB" id="A0AAD6EJZ4"/>
<evidence type="ECO:0000256" key="11">
    <source>
        <dbReference type="SAM" id="SignalP"/>
    </source>
</evidence>
<keyword evidence="6" id="KW-0560">Oxidoreductase</keyword>
<keyword evidence="7" id="KW-0472">Membrane</keyword>
<dbReference type="InterPro" id="IPR011041">
    <property type="entry name" value="Quinoprot_gluc/sorb_DH_b-prop"/>
</dbReference>
<evidence type="ECO:0000256" key="7">
    <source>
        <dbReference type="ARBA" id="ARBA00023136"/>
    </source>
</evidence>
<sequence>MRLRQEATMLSLLPFLLVLFLPCFYSLPLCTDSMAPITLKTPLKFCSYNGTSCCNATDDSAIADQFKSMNISDSACSAVVKSVICAKCDPYSAGLFNTGGNLRQVPVLCNSTSSSSSQSKDTTQDYCMNVWDACKDVSISNSPFSPQSKGSGTQLSVNSSKLSDTWQSEKDFCLSFGGSAGDESVCFDGKSASFNTTSQNSASPKGLCLERIGNGSYLNMAAHPDGSNRVFLSTQPGKIWLATVPEQGSGGTLEIDEANPFLDITDEVHFDSEFGLMGMAFHPDFKNNGRFFVSYNCDKVQSASCSGRCSCNSDLGCDPSKLGTDNGAQPCQYQSVIAEYTANSSSSTPSTAKTANPVEVQRIFTMGLPYTSHHGGQILFGPADGYLYFMMGDGGNKGDPFNFAQNKKSLLGKILRLDVNTLPSGSEIVNKSLWGNYSIPKDNPSADDSGLQPEIWALGLRNPWRCSFDSARPSYFYCADVGQDLYEEVDLISKGGNYGWRVYEGPLLFQPTWTPGGNTSLSSINALFPVMGYEHSSVNTNVGSASIIGGYVYRSTTDPCMTGRYLYADLYALALWAGTETPEDSGNYTSKLIPFACSKNSPIACDSVAGSSLPSLGYIYSFGEDNSKDIFLLATKGVYRVVRPSLCNYNCPLEKETTTTNGTSPGSTSWAHKSERALEVLVMGLLASFLFLLNFGY</sequence>
<protein>
    <recommendedName>
        <fullName evidence="12">Glucose/Sorbosone dehydrogenase domain-containing protein</fullName>
    </recommendedName>
</protein>
<evidence type="ECO:0000256" key="5">
    <source>
        <dbReference type="ARBA" id="ARBA00022891"/>
    </source>
</evidence>
<evidence type="ECO:0000256" key="10">
    <source>
        <dbReference type="ARBA" id="ARBA00061483"/>
    </source>
</evidence>
<keyword evidence="3" id="KW-1003">Cell membrane</keyword>
<dbReference type="Proteomes" id="UP001210211">
    <property type="component" value="Unassembled WGS sequence"/>
</dbReference>
<dbReference type="InterPro" id="IPR012938">
    <property type="entry name" value="Glc/Sorbosone_DH"/>
</dbReference>
<keyword evidence="5" id="KW-0634">PQQ</keyword>
<keyword evidence="8" id="KW-0325">Glycoprotein</keyword>
<dbReference type="GO" id="GO:0016491">
    <property type="term" value="F:oxidoreductase activity"/>
    <property type="evidence" value="ECO:0007669"/>
    <property type="project" value="UniProtKB-KW"/>
</dbReference>
<dbReference type="Gene3D" id="2.120.10.30">
    <property type="entry name" value="TolB, C-terminal domain"/>
    <property type="match status" value="1"/>
</dbReference>
<keyword evidence="9" id="KW-0449">Lipoprotein</keyword>
<feature type="domain" description="Glucose/Sorbosone dehydrogenase" evidence="12">
    <location>
        <begin position="219"/>
        <end position="503"/>
    </location>
</feature>
<evidence type="ECO:0000256" key="6">
    <source>
        <dbReference type="ARBA" id="ARBA00023002"/>
    </source>
</evidence>